<dbReference type="EMBL" id="ACPB03006765">
    <property type="status" value="NOT_ANNOTATED_CDS"/>
    <property type="molecule type" value="Genomic_DNA"/>
</dbReference>
<dbReference type="eggNOG" id="KOG2426">
    <property type="taxonomic scope" value="Eukaryota"/>
</dbReference>
<dbReference type="PANTHER" id="PTHR28629">
    <property type="entry name" value="TRIOKINASE/FMN CYCLASE"/>
    <property type="match status" value="1"/>
</dbReference>
<dbReference type="SUPFAM" id="SSF82549">
    <property type="entry name" value="DAK1/DegV-like"/>
    <property type="match status" value="1"/>
</dbReference>
<evidence type="ECO:0000313" key="3">
    <source>
        <dbReference type="EnsemblMetazoa" id="RPRC007067-PA"/>
    </source>
</evidence>
<dbReference type="STRING" id="13249.T1HSP7"/>
<evidence type="ECO:0000256" key="1">
    <source>
        <dbReference type="ARBA" id="ARBA00047974"/>
    </source>
</evidence>
<dbReference type="HOGENOM" id="CLU_017054_3_1_1"/>
<dbReference type="GO" id="GO:0019563">
    <property type="term" value="P:glycerol catabolic process"/>
    <property type="evidence" value="ECO:0007669"/>
    <property type="project" value="TreeGrafter"/>
</dbReference>
<dbReference type="InterPro" id="IPR004006">
    <property type="entry name" value="DhaK_dom"/>
</dbReference>
<keyword evidence="4" id="KW-1185">Reference proteome</keyword>
<organism evidence="3 4">
    <name type="scientific">Rhodnius prolixus</name>
    <name type="common">Triatomid bug</name>
    <dbReference type="NCBI Taxonomy" id="13249"/>
    <lineage>
        <taxon>Eukaryota</taxon>
        <taxon>Metazoa</taxon>
        <taxon>Ecdysozoa</taxon>
        <taxon>Arthropoda</taxon>
        <taxon>Hexapoda</taxon>
        <taxon>Insecta</taxon>
        <taxon>Pterygota</taxon>
        <taxon>Neoptera</taxon>
        <taxon>Paraneoptera</taxon>
        <taxon>Hemiptera</taxon>
        <taxon>Heteroptera</taxon>
        <taxon>Panheteroptera</taxon>
        <taxon>Cimicomorpha</taxon>
        <taxon>Reduviidae</taxon>
        <taxon>Triatominae</taxon>
        <taxon>Rhodnius</taxon>
    </lineage>
</organism>
<protein>
    <submittedName>
        <fullName evidence="3">DhaK domain-containing protein</fullName>
    </submittedName>
</protein>
<name>T1HSP7_RHOPR</name>
<dbReference type="InterPro" id="IPR050861">
    <property type="entry name" value="Dihydroxyacetone_Kinase"/>
</dbReference>
<evidence type="ECO:0000256" key="2">
    <source>
        <dbReference type="ARBA" id="ARBA00048898"/>
    </source>
</evidence>
<dbReference type="Gene3D" id="3.40.50.10440">
    <property type="entry name" value="Dihydroxyacetone kinase, domain 1"/>
    <property type="match status" value="1"/>
</dbReference>
<proteinExistence type="predicted"/>
<dbReference type="PROSITE" id="PS51481">
    <property type="entry name" value="DHAK"/>
    <property type="match status" value="1"/>
</dbReference>
<dbReference type="GO" id="GO:0005829">
    <property type="term" value="C:cytosol"/>
    <property type="evidence" value="ECO:0007669"/>
    <property type="project" value="TreeGrafter"/>
</dbReference>
<evidence type="ECO:0000313" key="4">
    <source>
        <dbReference type="Proteomes" id="UP000015103"/>
    </source>
</evidence>
<reference evidence="3" key="1">
    <citation type="submission" date="2015-05" db="UniProtKB">
        <authorList>
            <consortium name="EnsemblMetazoa"/>
        </authorList>
    </citation>
    <scope>IDENTIFICATION</scope>
</reference>
<comment type="catalytic activity">
    <reaction evidence="1">
        <text>D-glyceraldehyde + ATP = D-glyceraldehyde 3-phosphate + ADP + H(+)</text>
        <dbReference type="Rhea" id="RHEA:13941"/>
        <dbReference type="ChEBI" id="CHEBI:15378"/>
        <dbReference type="ChEBI" id="CHEBI:17378"/>
        <dbReference type="ChEBI" id="CHEBI:30616"/>
        <dbReference type="ChEBI" id="CHEBI:59776"/>
        <dbReference type="ChEBI" id="CHEBI:456216"/>
        <dbReference type="EC" id="2.7.1.28"/>
    </reaction>
</comment>
<comment type="catalytic activity">
    <reaction evidence="2">
        <text>dihydroxyacetone + ATP = dihydroxyacetone phosphate + ADP + H(+)</text>
        <dbReference type="Rhea" id="RHEA:15773"/>
        <dbReference type="ChEBI" id="CHEBI:15378"/>
        <dbReference type="ChEBI" id="CHEBI:16016"/>
        <dbReference type="ChEBI" id="CHEBI:30616"/>
        <dbReference type="ChEBI" id="CHEBI:57642"/>
        <dbReference type="ChEBI" id="CHEBI:456216"/>
        <dbReference type="EC" id="2.7.1.29"/>
    </reaction>
</comment>
<dbReference type="GO" id="GO:0050354">
    <property type="term" value="F:triokinase activity"/>
    <property type="evidence" value="ECO:0007669"/>
    <property type="project" value="UniProtKB-EC"/>
</dbReference>
<dbReference type="GO" id="GO:0004371">
    <property type="term" value="F:glycerone kinase activity"/>
    <property type="evidence" value="ECO:0007669"/>
    <property type="project" value="UniProtKB-EC"/>
</dbReference>
<dbReference type="InParanoid" id="T1HSP7"/>
<dbReference type="PANTHER" id="PTHR28629:SF4">
    <property type="entry name" value="TRIOKINASE_FMN CYCLASE"/>
    <property type="match status" value="1"/>
</dbReference>
<dbReference type="VEuPathDB" id="VectorBase:RPRC007067"/>
<dbReference type="Proteomes" id="UP000015103">
    <property type="component" value="Unassembled WGS sequence"/>
</dbReference>
<dbReference type="Pfam" id="PF02733">
    <property type="entry name" value="Dak1"/>
    <property type="match status" value="1"/>
</dbReference>
<dbReference type="AlphaFoldDB" id="T1HSP7"/>
<sequence length="103" mass="10979">MSTKALLLNDKNDVEKEMLEAIAGTYPGLFVDSRLRILMINRERKERVALVSGGGAGHEPFPAGYVGEGMLTAGIAGKVFTSPPISSILTAILTTAKLNKGKY</sequence>
<accession>T1HSP7</accession>
<dbReference type="EnsemblMetazoa" id="RPRC007067-RA">
    <property type="protein sequence ID" value="RPRC007067-PA"/>
    <property type="gene ID" value="RPRC007067"/>
</dbReference>